<feature type="compositionally biased region" description="Polar residues" evidence="4">
    <location>
        <begin position="324"/>
        <end position="351"/>
    </location>
</feature>
<dbReference type="OrthoDB" id="762539at2759"/>
<feature type="region of interest" description="Disordered" evidence="4">
    <location>
        <begin position="717"/>
        <end position="756"/>
    </location>
</feature>
<dbReference type="NCBIfam" id="TIGR00756">
    <property type="entry name" value="PPR"/>
    <property type="match status" value="3"/>
</dbReference>
<dbReference type="Gramene" id="GBG71905">
    <property type="protein sequence ID" value="GBG71905"/>
    <property type="gene ID" value="CBR_g10841"/>
</dbReference>
<feature type="repeat" description="PPR" evidence="3">
    <location>
        <begin position="565"/>
        <end position="599"/>
    </location>
</feature>
<feature type="compositionally biased region" description="Polar residues" evidence="4">
    <location>
        <begin position="390"/>
        <end position="405"/>
    </location>
</feature>
<organism evidence="5 6">
    <name type="scientific">Chara braunii</name>
    <name type="common">Braun's stonewort</name>
    <dbReference type="NCBI Taxonomy" id="69332"/>
    <lineage>
        <taxon>Eukaryota</taxon>
        <taxon>Viridiplantae</taxon>
        <taxon>Streptophyta</taxon>
        <taxon>Charophyceae</taxon>
        <taxon>Charales</taxon>
        <taxon>Characeae</taxon>
        <taxon>Chara</taxon>
    </lineage>
</organism>
<evidence type="ECO:0000313" key="6">
    <source>
        <dbReference type="Proteomes" id="UP000265515"/>
    </source>
</evidence>
<evidence type="ECO:0000256" key="2">
    <source>
        <dbReference type="ARBA" id="ARBA00022737"/>
    </source>
</evidence>
<feature type="repeat" description="PPR" evidence="3">
    <location>
        <begin position="140"/>
        <end position="174"/>
    </location>
</feature>
<evidence type="ECO:0000256" key="3">
    <source>
        <dbReference type="PROSITE-ProRule" id="PRU00708"/>
    </source>
</evidence>
<dbReference type="Pfam" id="PF01535">
    <property type="entry name" value="PPR"/>
    <property type="match status" value="2"/>
</dbReference>
<feature type="compositionally biased region" description="Basic and acidic residues" evidence="4">
    <location>
        <begin position="304"/>
        <end position="322"/>
    </location>
</feature>
<feature type="compositionally biased region" description="Basic and acidic residues" evidence="4">
    <location>
        <begin position="717"/>
        <end position="726"/>
    </location>
</feature>
<dbReference type="EMBL" id="BFEA01000155">
    <property type="protein sequence ID" value="GBG71905.1"/>
    <property type="molecule type" value="Genomic_DNA"/>
</dbReference>
<dbReference type="PROSITE" id="PS51375">
    <property type="entry name" value="PPR"/>
    <property type="match status" value="5"/>
</dbReference>
<comment type="similarity">
    <text evidence="1">Belongs to the PPR family. P subfamily.</text>
</comment>
<dbReference type="Proteomes" id="UP000265515">
    <property type="component" value="Unassembled WGS sequence"/>
</dbReference>
<accession>A0A388KPE0</accession>
<dbReference type="Gene3D" id="1.25.40.10">
    <property type="entry name" value="Tetratricopeptide repeat domain"/>
    <property type="match status" value="3"/>
</dbReference>
<dbReference type="Pfam" id="PF13812">
    <property type="entry name" value="PPR_3"/>
    <property type="match status" value="2"/>
</dbReference>
<feature type="repeat" description="PPR" evidence="3">
    <location>
        <begin position="32"/>
        <end position="66"/>
    </location>
</feature>
<gene>
    <name evidence="5" type="ORF">CBR_g10841</name>
</gene>
<dbReference type="InterPro" id="IPR011990">
    <property type="entry name" value="TPR-like_helical_dom_sf"/>
</dbReference>
<keyword evidence="6" id="KW-1185">Reference proteome</keyword>
<dbReference type="Pfam" id="PF13041">
    <property type="entry name" value="PPR_2"/>
    <property type="match status" value="1"/>
</dbReference>
<feature type="compositionally biased region" description="Polar residues" evidence="4">
    <location>
        <begin position="471"/>
        <end position="482"/>
    </location>
</feature>
<sequence>MHTILNGLGAARWEDCLKVLEKAKGEEWFRPNETLYSRVIAIMARAQQPDAAQKLYDEMTSYKVVPTALSRTALLSAYARVLQLDVAEGILEDMKSSPSRRTKPTTRTFTVLLDVLGEAGAYEEMTKRFQHMGGAGYVADTATYNVLIKWYGRGGLFRHMENAYKDMLEREWKPDSLTFQAMVEAYAQGGLVPEMEEAWERMKEERASPRVATCHAMAMAYAKNNDFQKAETMLERMVRQLAKVPSRVRTRVIDSFSKDAAIPQESSYGSPDFLPSSNRGTRYRRHLQRGSAVEERGSLFIVGDEDKAPEANTRENENEHEQATVANVTSGDVSEQLCTNSRPNGGSNHGCQQQQQVTVVEESDSRLDARQKKQGHILSMEERECEASVETGNLSDQVRTHTPPSVSDRAHRDRQMYTLYATGVEESDFLLVGARPASPEKATTTRAKEQDHTTSTFATVMMSGDLEQPPLRSSSPDRSGLTSGHHRQLQAMGAEESGLPLIDRRRDQQLDATRTEVEHGQMTSAGASASGEVSELLRTGSSAGSCGSQVGYRTYNGDNKLAQSREIVWSLVLIGYGRERQVQWAARVWKLMCSAGIRPDLTAYNSLMMAFVMRLSRKRMEAAYEEMREQAFAPDLVTYSILIEGYRRMGMRTKVDEVLQDMKNDERQVTIATSPPFLTVYSDQLSLFRSLREFFLPNCPEETQGQEDHAAFGALNMEHRERDRGRGSTFSGRENSNGYDNSASVGSGRPAEKEDSGWLTYTYAELMEKLRACTNLDGHSDQEQQPKQEKE</sequence>
<dbReference type="PANTHER" id="PTHR47447:SF17">
    <property type="entry name" value="OS12G0638900 PROTEIN"/>
    <property type="match status" value="1"/>
</dbReference>
<feature type="region of interest" description="Disordered" evidence="4">
    <location>
        <begin position="466"/>
        <end position="502"/>
    </location>
</feature>
<dbReference type="STRING" id="69332.A0A388KPE0"/>
<evidence type="ECO:0000256" key="4">
    <source>
        <dbReference type="SAM" id="MobiDB-lite"/>
    </source>
</evidence>
<dbReference type="InterPro" id="IPR002885">
    <property type="entry name" value="PPR_rpt"/>
</dbReference>
<feature type="region of interest" description="Disordered" evidence="4">
    <location>
        <begin position="388"/>
        <end position="409"/>
    </location>
</feature>
<evidence type="ECO:0008006" key="7">
    <source>
        <dbReference type="Google" id="ProtNLM"/>
    </source>
</evidence>
<feature type="compositionally biased region" description="Polar residues" evidence="4">
    <location>
        <begin position="728"/>
        <end position="745"/>
    </location>
</feature>
<keyword evidence="2" id="KW-0677">Repeat</keyword>
<proteinExistence type="inferred from homology"/>
<evidence type="ECO:0000256" key="1">
    <source>
        <dbReference type="ARBA" id="ARBA00007626"/>
    </source>
</evidence>
<feature type="repeat" description="PPR" evidence="3">
    <location>
        <begin position="175"/>
        <end position="209"/>
    </location>
</feature>
<reference evidence="5 6" key="1">
    <citation type="journal article" date="2018" name="Cell">
        <title>The Chara Genome: Secondary Complexity and Implications for Plant Terrestrialization.</title>
        <authorList>
            <person name="Nishiyama T."/>
            <person name="Sakayama H."/>
            <person name="Vries J.D."/>
            <person name="Buschmann H."/>
            <person name="Saint-Marcoux D."/>
            <person name="Ullrich K.K."/>
            <person name="Haas F.B."/>
            <person name="Vanderstraeten L."/>
            <person name="Becker D."/>
            <person name="Lang D."/>
            <person name="Vosolsobe S."/>
            <person name="Rombauts S."/>
            <person name="Wilhelmsson P.K.I."/>
            <person name="Janitza P."/>
            <person name="Kern R."/>
            <person name="Heyl A."/>
            <person name="Rumpler F."/>
            <person name="Villalobos L.I.A.C."/>
            <person name="Clay J.M."/>
            <person name="Skokan R."/>
            <person name="Toyoda A."/>
            <person name="Suzuki Y."/>
            <person name="Kagoshima H."/>
            <person name="Schijlen E."/>
            <person name="Tajeshwar N."/>
            <person name="Catarino B."/>
            <person name="Hetherington A.J."/>
            <person name="Saltykova A."/>
            <person name="Bonnot C."/>
            <person name="Breuninger H."/>
            <person name="Symeonidi A."/>
            <person name="Radhakrishnan G.V."/>
            <person name="Van Nieuwerburgh F."/>
            <person name="Deforce D."/>
            <person name="Chang C."/>
            <person name="Karol K.G."/>
            <person name="Hedrich R."/>
            <person name="Ulvskov P."/>
            <person name="Glockner G."/>
            <person name="Delwiche C.F."/>
            <person name="Petrasek J."/>
            <person name="Van de Peer Y."/>
            <person name="Friml J."/>
            <person name="Beilby M."/>
            <person name="Dolan L."/>
            <person name="Kohara Y."/>
            <person name="Sugano S."/>
            <person name="Fujiyama A."/>
            <person name="Delaux P.-M."/>
            <person name="Quint M."/>
            <person name="TheiBen G."/>
            <person name="Hagemann M."/>
            <person name="Harholt J."/>
            <person name="Dunand C."/>
            <person name="Zachgo S."/>
            <person name="Langdale J."/>
            <person name="Maumus F."/>
            <person name="Straeten D.V.D."/>
            <person name="Gould S.B."/>
            <person name="Rensing S.A."/>
        </authorList>
    </citation>
    <scope>NUCLEOTIDE SEQUENCE [LARGE SCALE GENOMIC DNA]</scope>
    <source>
        <strain evidence="5 6">S276</strain>
    </source>
</reference>
<evidence type="ECO:0000313" key="5">
    <source>
        <dbReference type="EMBL" id="GBG71905.1"/>
    </source>
</evidence>
<feature type="repeat" description="PPR" evidence="3">
    <location>
        <begin position="635"/>
        <end position="669"/>
    </location>
</feature>
<feature type="region of interest" description="Disordered" evidence="4">
    <location>
        <begin position="262"/>
        <end position="355"/>
    </location>
</feature>
<dbReference type="PANTHER" id="PTHR47447">
    <property type="entry name" value="OS03G0856100 PROTEIN"/>
    <property type="match status" value="1"/>
</dbReference>
<name>A0A388KPE0_CHABU</name>
<comment type="caution">
    <text evidence="5">The sequence shown here is derived from an EMBL/GenBank/DDBJ whole genome shotgun (WGS) entry which is preliminary data.</text>
</comment>
<feature type="compositionally biased region" description="Polar residues" evidence="4">
    <location>
        <begin position="264"/>
        <end position="280"/>
    </location>
</feature>
<dbReference type="AlphaFoldDB" id="A0A388KPE0"/>
<protein>
    <recommendedName>
        <fullName evidence="7">Pentacotripeptide-repeat region of PRORP domain-containing protein</fullName>
    </recommendedName>
</protein>